<sequence>METVDPGFVEELHADLARKYRTHAAKLETAWHSFDKSQRTRCLKAGAANGDILRHPLDTSLGNVYKFIPEWNIRDLTEPDSDLLLDLLKHRATLSLEEQYFRGLNGSDGDHDHILTMMRTKRLRHVASFENCFTTFMDSRTSRYGRSFRLLRDIDECLSDLEPAFRAGVCVPQSVGELILQRQLYMLQCLNIVVEDVLEVDSRTRNQSQRPKKSSDDATLSNLAKLSVQDVLTKVAMPDVAADARDRSATLLERVEMLSAEPVVLAHATNMAFFSRTGLVPDEKGRSLPVHTDKHISGAVFEAVHGEVQAAAIWAYITRLVEALEVSDRDKTYRALILQELSNVCQLEYERTQALFRRHVATGAGPKRFKRISNAYDNAGNARLAMKGKPEDLTRSDPLFSYLLRLCQPSTAPSNATDWMKRLGDLYTAHPTERERLEERQADALFDLAVIVGFVQDLSSAVTLPSCSNKKGRAFVKRSRELEAELTALKTEIALRDYAVPIDNLLEPGMAEGALAALEEFVVANAGTKIGFLYQDLITECFADLESRYEQMKIDKAKSTLPVACIDSAVAEPKEAMISRRKEKLKTRPSQASTYELSPRHSVTAEQPQLSASSETIQVSASTADFFANLFSKSQARRSTTWTSFETAMAELGFSVYPRYGSVYTFRPPMQFKVKRPLTIHRPHQSQIEGYRLLILARRLNRTYGWSEKTFKLQ</sequence>
<protein>
    <recommendedName>
        <fullName evidence="4">Ipa protein</fullName>
    </recommendedName>
</protein>
<dbReference type="PANTHER" id="PTHR40788">
    <property type="entry name" value="CLR5 DOMAIN-CONTAINING PROTEIN-RELATED"/>
    <property type="match status" value="1"/>
</dbReference>
<dbReference type="OrthoDB" id="2922289at2759"/>
<dbReference type="EMBL" id="WOWK01000129">
    <property type="protein sequence ID" value="KAF0317479.1"/>
    <property type="molecule type" value="Genomic_DNA"/>
</dbReference>
<organism evidence="2 3">
    <name type="scientific">Colletotrichum asianum</name>
    <dbReference type="NCBI Taxonomy" id="702518"/>
    <lineage>
        <taxon>Eukaryota</taxon>
        <taxon>Fungi</taxon>
        <taxon>Dikarya</taxon>
        <taxon>Ascomycota</taxon>
        <taxon>Pezizomycotina</taxon>
        <taxon>Sordariomycetes</taxon>
        <taxon>Hypocreomycetidae</taxon>
        <taxon>Glomerellales</taxon>
        <taxon>Glomerellaceae</taxon>
        <taxon>Colletotrichum</taxon>
        <taxon>Colletotrichum gloeosporioides species complex</taxon>
    </lineage>
</organism>
<name>A0A8H3VYX0_9PEZI</name>
<evidence type="ECO:0000256" key="1">
    <source>
        <dbReference type="SAM" id="MobiDB-lite"/>
    </source>
</evidence>
<proteinExistence type="predicted"/>
<dbReference type="PANTHER" id="PTHR40788:SF1">
    <property type="entry name" value="IPA PROTEIN"/>
    <property type="match status" value="1"/>
</dbReference>
<gene>
    <name evidence="2" type="ORF">GQ607_015231</name>
</gene>
<dbReference type="AlphaFoldDB" id="A0A8H3VYX0"/>
<keyword evidence="3" id="KW-1185">Reference proteome</keyword>
<feature type="region of interest" description="Disordered" evidence="1">
    <location>
        <begin position="579"/>
        <end position="609"/>
    </location>
</feature>
<comment type="caution">
    <text evidence="2">The sequence shown here is derived from an EMBL/GenBank/DDBJ whole genome shotgun (WGS) entry which is preliminary data.</text>
</comment>
<evidence type="ECO:0000313" key="2">
    <source>
        <dbReference type="EMBL" id="KAF0317479.1"/>
    </source>
</evidence>
<accession>A0A8H3VYX0</accession>
<reference evidence="2 3" key="1">
    <citation type="submission" date="2019-12" db="EMBL/GenBank/DDBJ databases">
        <title>A genome sequence resource for the geographically widespread anthracnose pathogen Colletotrichum asianum.</title>
        <authorList>
            <person name="Meng Y."/>
        </authorList>
    </citation>
    <scope>NUCLEOTIDE SEQUENCE [LARGE SCALE GENOMIC DNA]</scope>
    <source>
        <strain evidence="2 3">ICMP 18580</strain>
    </source>
</reference>
<evidence type="ECO:0008006" key="4">
    <source>
        <dbReference type="Google" id="ProtNLM"/>
    </source>
</evidence>
<dbReference type="Proteomes" id="UP000434172">
    <property type="component" value="Unassembled WGS sequence"/>
</dbReference>
<evidence type="ECO:0000313" key="3">
    <source>
        <dbReference type="Proteomes" id="UP000434172"/>
    </source>
</evidence>